<name>A0A382JNS7_9ZZZZ</name>
<feature type="non-terminal residue" evidence="2">
    <location>
        <position position="1"/>
    </location>
</feature>
<reference evidence="2" key="1">
    <citation type="submission" date="2018-05" db="EMBL/GenBank/DDBJ databases">
        <authorList>
            <person name="Lanie J.A."/>
            <person name="Ng W.-L."/>
            <person name="Kazmierczak K.M."/>
            <person name="Andrzejewski T.M."/>
            <person name="Davidsen T.M."/>
            <person name="Wayne K.J."/>
            <person name="Tettelin H."/>
            <person name="Glass J.I."/>
            <person name="Rusch D."/>
            <person name="Podicherti R."/>
            <person name="Tsui H.-C.T."/>
            <person name="Winkler M.E."/>
        </authorList>
    </citation>
    <scope>NUCLEOTIDE SEQUENCE</scope>
</reference>
<feature type="non-terminal residue" evidence="2">
    <location>
        <position position="437"/>
    </location>
</feature>
<evidence type="ECO:0000313" key="2">
    <source>
        <dbReference type="EMBL" id="SVC13002.1"/>
    </source>
</evidence>
<gene>
    <name evidence="2" type="ORF">METZ01_LOCUS265856</name>
</gene>
<dbReference type="Pfam" id="PF20091">
    <property type="entry name" value="Abhydrolase_10"/>
    <property type="match status" value="1"/>
</dbReference>
<dbReference type="AlphaFoldDB" id="A0A382JNS7"/>
<protein>
    <recommendedName>
        <fullName evidence="1">Alpha/beta hydrolase domain-containing protein</fullName>
    </recommendedName>
</protein>
<proteinExistence type="predicted"/>
<dbReference type="EMBL" id="UINC01075126">
    <property type="protein sequence ID" value="SVC13002.1"/>
    <property type="molecule type" value="Genomic_DNA"/>
</dbReference>
<organism evidence="2">
    <name type="scientific">marine metagenome</name>
    <dbReference type="NCBI Taxonomy" id="408172"/>
    <lineage>
        <taxon>unclassified sequences</taxon>
        <taxon>metagenomes</taxon>
        <taxon>ecological metagenomes</taxon>
    </lineage>
</organism>
<sequence length="437" mass="48539">ERGLTVASIGWQWDVYQSDVLMGLNPPSADLSGESNAGQTVVEIRPNEMATTWLLADRVHKPLKAKNISNPDATLYVKDFEDGEETAIPRENWKFAKETPVGVIPSEEHIYLNGGFEPGKCYQVVYETTESPIAGSGLIALRDVTSFLKYESEQLLPDLGDFNHAIGYGVSQTGRMLRHFLYLGLNVDESGRKVFDGLLPHVAGGRVGAFNHRFAQPSNQSYPSFGHQFPFHDEELKDPFTEKSDGLLKKLADDHSRPKVMYTNSSAEYWRGDGSLMHTDPSGLNDIEHAAEFVRVYHFAGTQHGAGTLPQSNEPGAEGAFPLFAPNIIDYSPLLRAAFVNLQKWITNEIEPPDSKHPRIDDGTAVERDDVLNVFDQLPEQVTPDRSKLWVIRAMDLGGRSENGVGIYPTKEYERYACLVSSVDMDGNELSGIRLPD</sequence>
<feature type="domain" description="Alpha/beta hydrolase" evidence="1">
    <location>
        <begin position="126"/>
        <end position="436"/>
    </location>
</feature>
<dbReference type="InterPro" id="IPR045394">
    <property type="entry name" value="Abhydrolase_dom"/>
</dbReference>
<accession>A0A382JNS7</accession>
<evidence type="ECO:0000259" key="1">
    <source>
        <dbReference type="Pfam" id="PF20091"/>
    </source>
</evidence>